<evidence type="ECO:0000256" key="1">
    <source>
        <dbReference type="ARBA" id="ARBA00004123"/>
    </source>
</evidence>
<dbReference type="GO" id="GO:0005525">
    <property type="term" value="F:GTP binding"/>
    <property type="evidence" value="ECO:0007669"/>
    <property type="project" value="UniProtKB-KW"/>
</dbReference>
<dbReference type="PANTHER" id="PTHR11089">
    <property type="entry name" value="GTP-BINDING PROTEIN-RELATED"/>
    <property type="match status" value="1"/>
</dbReference>
<dbReference type="Gene3D" id="3.40.50.300">
    <property type="entry name" value="P-loop containing nucleotide triphosphate hydrolases"/>
    <property type="match status" value="1"/>
</dbReference>
<evidence type="ECO:0000313" key="9">
    <source>
        <dbReference type="EMBL" id="GMR39690.1"/>
    </source>
</evidence>
<dbReference type="InterPro" id="IPR030378">
    <property type="entry name" value="G_CP_dom"/>
</dbReference>
<name>A0AAN4ZMF4_9BILA</name>
<proteinExistence type="predicted"/>
<evidence type="ECO:0000256" key="5">
    <source>
        <dbReference type="ARBA" id="ARBA00023242"/>
    </source>
</evidence>
<keyword evidence="5" id="KW-0539">Nucleus</keyword>
<dbReference type="InterPro" id="IPR014813">
    <property type="entry name" value="Gnl3_N_dom"/>
</dbReference>
<accession>A0AAN4ZMF4</accession>
<dbReference type="InterPro" id="IPR050755">
    <property type="entry name" value="TRAFAC_YlqF/YawG_RiboMat"/>
</dbReference>
<dbReference type="FunFam" id="1.10.1580.10:FF:000002">
    <property type="entry name" value="Guanine nucleotide-binding protein-like 3 (nucleolar)-like"/>
    <property type="match status" value="1"/>
</dbReference>
<dbReference type="Proteomes" id="UP001328107">
    <property type="component" value="Unassembled WGS sequence"/>
</dbReference>
<comment type="subcellular location">
    <subcellularLocation>
        <location evidence="1">Nucleus</location>
    </subcellularLocation>
</comment>
<evidence type="ECO:0000256" key="6">
    <source>
        <dbReference type="ARBA" id="ARBA00069022"/>
    </source>
</evidence>
<dbReference type="AlphaFoldDB" id="A0AAN4ZMF4"/>
<sequence>AGLGYSHNTKMAKLCLKKASKRQSCAKRYKIEKKVKDHSKKQKKIAKKDKTKKRAAKQEIKVPNSCPFKEEILQAAEKKREELVAQKEAAKIIMKQRKADAQKEKAPTTIEQLAAKAEARGLVHEIRVPLMEKGAGLSDKTIKQFAGEVRKTIEAADVVIEVLDARDPLGSRDQAVERQIVLSGKRLVLLLNKIDLVPKENVQAWLTYLRGFYPTIAFKASTQEQNSKLGRFTASNIHSASTSKCVGADLVMKLLGNYCRNRNLKTSVRVGVIGFPNVGKSSVINSLKRKRACHVGAMPGITKQMQEVELDKNIRLIDSPGVILASNKDLDPVEVALKNAIRVDSLEDPTVPVLAILRRCSKETLMLHYVIPEFSSPDHFLALVARKLGRLKKGGTADLNAAARHVLHEWNTGKLRYHTLVPEASLGEKQERSQEEVKLVAEFAKEFDIEALEEMQQAVVLDAPMEGDGMVYDPNVEITLDDDEGEEDGMEIDGEQRVVIQAGKKKQRKEDKEDDSLALPDSLSLEDGNVSLNTAIKKAVKKQKRKTRKTNDRAEKMFNAFGSALLDKGESME</sequence>
<dbReference type="Pfam" id="PF08701">
    <property type="entry name" value="GN3L_Grn1"/>
    <property type="match status" value="1"/>
</dbReference>
<evidence type="ECO:0000256" key="4">
    <source>
        <dbReference type="ARBA" id="ARBA00023134"/>
    </source>
</evidence>
<keyword evidence="2" id="KW-0547">Nucleotide-binding</keyword>
<dbReference type="PRINTS" id="PR00326">
    <property type="entry name" value="GTP1OBG"/>
</dbReference>
<dbReference type="EMBL" id="BTRK01000002">
    <property type="protein sequence ID" value="GMR39690.1"/>
    <property type="molecule type" value="Genomic_DNA"/>
</dbReference>
<dbReference type="GO" id="GO:0005730">
    <property type="term" value="C:nucleolus"/>
    <property type="evidence" value="ECO:0007669"/>
    <property type="project" value="UniProtKB-ARBA"/>
</dbReference>
<dbReference type="SUPFAM" id="SSF52540">
    <property type="entry name" value="P-loop containing nucleoside triphosphate hydrolases"/>
    <property type="match status" value="1"/>
</dbReference>
<keyword evidence="4" id="KW-0342">GTP-binding</keyword>
<dbReference type="Gene3D" id="1.10.1580.10">
    <property type="match status" value="1"/>
</dbReference>
<organism evidence="9 10">
    <name type="scientific">Pristionchus mayeri</name>
    <dbReference type="NCBI Taxonomy" id="1317129"/>
    <lineage>
        <taxon>Eukaryota</taxon>
        <taxon>Metazoa</taxon>
        <taxon>Ecdysozoa</taxon>
        <taxon>Nematoda</taxon>
        <taxon>Chromadorea</taxon>
        <taxon>Rhabditida</taxon>
        <taxon>Rhabditina</taxon>
        <taxon>Diplogasteromorpha</taxon>
        <taxon>Diplogasteroidea</taxon>
        <taxon>Neodiplogasteridae</taxon>
        <taxon>Pristionchus</taxon>
    </lineage>
</organism>
<keyword evidence="3" id="KW-0175">Coiled coil</keyword>
<dbReference type="Pfam" id="PF01926">
    <property type="entry name" value="MMR_HSR1"/>
    <property type="match status" value="1"/>
</dbReference>
<dbReference type="PROSITE" id="PS51721">
    <property type="entry name" value="G_CP"/>
    <property type="match status" value="1"/>
</dbReference>
<feature type="non-terminal residue" evidence="9">
    <location>
        <position position="1"/>
    </location>
</feature>
<evidence type="ECO:0000256" key="3">
    <source>
        <dbReference type="ARBA" id="ARBA00023054"/>
    </source>
</evidence>
<gene>
    <name evidence="9" type="ORF">PMAYCL1PPCAC_09885</name>
</gene>
<dbReference type="PANTHER" id="PTHR11089:SF30">
    <property type="entry name" value="GUANINE NUCLEOTIDE-BINDING PROTEIN-LIKE 3 HOMOLOG"/>
    <property type="match status" value="1"/>
</dbReference>
<feature type="region of interest" description="Disordered" evidence="7">
    <location>
        <begin position="502"/>
        <end position="524"/>
    </location>
</feature>
<feature type="region of interest" description="Disordered" evidence="7">
    <location>
        <begin position="33"/>
        <end position="60"/>
    </location>
</feature>
<dbReference type="CDD" id="cd04178">
    <property type="entry name" value="Nucleostemin_like"/>
    <property type="match status" value="1"/>
</dbReference>
<feature type="compositionally biased region" description="Basic residues" evidence="7">
    <location>
        <begin position="33"/>
        <end position="55"/>
    </location>
</feature>
<reference evidence="10" key="1">
    <citation type="submission" date="2022-10" db="EMBL/GenBank/DDBJ databases">
        <title>Genome assembly of Pristionchus species.</title>
        <authorList>
            <person name="Yoshida K."/>
            <person name="Sommer R.J."/>
        </authorList>
    </citation>
    <scope>NUCLEOTIDE SEQUENCE [LARGE SCALE GENOMIC DNA]</scope>
    <source>
        <strain evidence="10">RS5460</strain>
    </source>
</reference>
<evidence type="ECO:0000256" key="2">
    <source>
        <dbReference type="ARBA" id="ARBA00022741"/>
    </source>
</evidence>
<evidence type="ECO:0000256" key="7">
    <source>
        <dbReference type="SAM" id="MobiDB-lite"/>
    </source>
</evidence>
<dbReference type="InterPro" id="IPR027417">
    <property type="entry name" value="P-loop_NTPase"/>
</dbReference>
<dbReference type="InterPro" id="IPR023179">
    <property type="entry name" value="GTP-bd_ortho_bundle_sf"/>
</dbReference>
<dbReference type="FunFam" id="3.40.50.300:FF:000493">
    <property type="entry name" value="Guanine nucleotide-binding protein-like 3-like protein"/>
    <property type="match status" value="1"/>
</dbReference>
<feature type="domain" description="CP-type G" evidence="8">
    <location>
        <begin position="146"/>
        <end position="325"/>
    </location>
</feature>
<keyword evidence="10" id="KW-1185">Reference proteome</keyword>
<protein>
    <recommendedName>
        <fullName evidence="6">Guanine nucleotide-binding protein-like 3 homolog</fullName>
    </recommendedName>
</protein>
<dbReference type="InterPro" id="IPR006073">
    <property type="entry name" value="GTP-bd"/>
</dbReference>
<comment type="caution">
    <text evidence="9">The sequence shown here is derived from an EMBL/GenBank/DDBJ whole genome shotgun (WGS) entry which is preliminary data.</text>
</comment>
<evidence type="ECO:0000313" key="10">
    <source>
        <dbReference type="Proteomes" id="UP001328107"/>
    </source>
</evidence>
<evidence type="ECO:0000259" key="8">
    <source>
        <dbReference type="PROSITE" id="PS51721"/>
    </source>
</evidence>